<evidence type="ECO:0000313" key="4">
    <source>
        <dbReference type="EMBL" id="CAH0027155.1"/>
    </source>
</evidence>
<proteinExistence type="predicted"/>
<organism evidence="4 5">
    <name type="scientific">Clonostachys rhizophaga</name>
    <dbReference type="NCBI Taxonomy" id="160324"/>
    <lineage>
        <taxon>Eukaryota</taxon>
        <taxon>Fungi</taxon>
        <taxon>Dikarya</taxon>
        <taxon>Ascomycota</taxon>
        <taxon>Pezizomycotina</taxon>
        <taxon>Sordariomycetes</taxon>
        <taxon>Hypocreomycetidae</taxon>
        <taxon>Hypocreales</taxon>
        <taxon>Bionectriaceae</taxon>
        <taxon>Clonostachys</taxon>
    </lineage>
</organism>
<dbReference type="PANTHER" id="PTHR46082">
    <property type="entry name" value="ATP/GTP-BINDING PROTEIN-RELATED"/>
    <property type="match status" value="1"/>
</dbReference>
<dbReference type="GO" id="GO:0009116">
    <property type="term" value="P:nucleoside metabolic process"/>
    <property type="evidence" value="ECO:0007669"/>
    <property type="project" value="InterPro"/>
</dbReference>
<dbReference type="GO" id="GO:0003824">
    <property type="term" value="F:catalytic activity"/>
    <property type="evidence" value="ECO:0007669"/>
    <property type="project" value="InterPro"/>
</dbReference>
<dbReference type="SUPFAM" id="SSF53167">
    <property type="entry name" value="Purine and uridine phosphorylases"/>
    <property type="match status" value="1"/>
</dbReference>
<dbReference type="Proteomes" id="UP000696573">
    <property type="component" value="Unassembled WGS sequence"/>
</dbReference>
<gene>
    <name evidence="4" type="ORF">CRHIZ90672A_00003683</name>
</gene>
<dbReference type="Pfam" id="PF01048">
    <property type="entry name" value="PNP_UDP_1"/>
    <property type="match status" value="1"/>
</dbReference>
<dbReference type="OrthoDB" id="5129440at2759"/>
<feature type="region of interest" description="Disordered" evidence="1">
    <location>
        <begin position="937"/>
        <end position="963"/>
    </location>
</feature>
<dbReference type="InterPro" id="IPR053137">
    <property type="entry name" value="NLR-like"/>
</dbReference>
<feature type="domain" description="Nucleoside phosphorylase" evidence="2">
    <location>
        <begin position="607"/>
        <end position="723"/>
    </location>
</feature>
<reference evidence="4" key="1">
    <citation type="submission" date="2021-10" db="EMBL/GenBank/DDBJ databases">
        <authorList>
            <person name="Piombo E."/>
        </authorList>
    </citation>
    <scope>NUCLEOTIDE SEQUENCE</scope>
</reference>
<comment type="caution">
    <text evidence="4">The sequence shown here is derived from an EMBL/GenBank/DDBJ whole genome shotgun (WGS) entry which is preliminary data.</text>
</comment>
<evidence type="ECO:0000259" key="2">
    <source>
        <dbReference type="Pfam" id="PF01048"/>
    </source>
</evidence>
<dbReference type="Gene3D" id="3.40.50.1580">
    <property type="entry name" value="Nucleoside phosphorylase domain"/>
    <property type="match status" value="1"/>
</dbReference>
<dbReference type="Pfam" id="PF24476">
    <property type="entry name" value="DUF7580"/>
    <property type="match status" value="1"/>
</dbReference>
<dbReference type="InterPro" id="IPR000845">
    <property type="entry name" value="Nucleoside_phosphorylase_d"/>
</dbReference>
<accession>A0A9N9VNT6</accession>
<evidence type="ECO:0000256" key="1">
    <source>
        <dbReference type="SAM" id="MobiDB-lite"/>
    </source>
</evidence>
<keyword evidence="5" id="KW-1185">Reference proteome</keyword>
<evidence type="ECO:0008006" key="6">
    <source>
        <dbReference type="Google" id="ProtNLM"/>
    </source>
</evidence>
<dbReference type="InterPro" id="IPR035994">
    <property type="entry name" value="Nucleoside_phosphorylase_sf"/>
</dbReference>
<evidence type="ECO:0000259" key="3">
    <source>
        <dbReference type="Pfam" id="PF24476"/>
    </source>
</evidence>
<sequence length="963" mass="108516">MSVRIFDLEEWRILKAAQHFMLKAVESTLADTSIPSRPTGISADRIDKLRFLRYEFMKLAISIEFDKEIQPQVAAYFKRETYKVFSYLETVLVTQLLSSQPAKHYEFPALWELEYIFSSSEGRETPTLSALVVLPHQNLDNWFAILDSLTAFNKTAENLFWAPPMTSVLSLGETLPNTLSAGLVRKSGVETTLECLEEHFSKCPRQPGHEHCILLQASHKTWNAEDTTDTSDALFLSSCAHPSMWQEAECSHHESVHVLLKYVHRCRCLQTLTLNLSQAFECLQYNDPLHLMTLNNTLYKLDGTCAPGLEAGPKWTIQYLLDHQMLVPWSAGVEWSPPLKIRDKRELALNLAWCFVHLFDFKWMENGWSADRIYVLSSTADNSAPMVTEIPPYITCQQPNMEEPKLQADMGKLFTGSVFLSLAKLLVEIEIGRSISIEEKDKFENPSLWLTIRKLIKENQLSLACDDYIWAIDGCLDLHRNFDRLVQNKPESSPGEIIHKNIVAYLENDWKNYQRKTLKRRRSELGLEEPHSGVKELKKAKFEICVSSQAQTQDKAIPSTADITPKRLRSRTKSLEVDYELEKRSIISRDSFSVDIHSPPTCREEFEIAIICALGHEYTAVEDVIDQFWDNDGDNYGKLQGDPNHYTTGRIGQHNIVLVLLPEIGKANASSAANSIRLSYTGVKLALVVGICGAVPKNGDEDIMLGDVIIGEKVVQHDFGRRYGDKFYRKSHNLGKANKEVSSITGKYKTPRSKRNVENHAAEILKDLQSRTAAQGRQGEYDDPGYASDRLFKPDYRHRHTVSPSCICASCLKDADPTCSVALVSTCKELQCDEQEMIHRESRSLPIRTPIIHIGAIASGDTVMKSGIQRDTIATELGVIAFEMEGCGVWEELPCLVIKGVCDYADSHKDKVWQKFAAASAASVAKAVIHRYIKTDKASGGSSRGSELSMGDRWETNTNGSHI</sequence>
<protein>
    <recommendedName>
        <fullName evidence="6">Nucleoside phosphorylase domain-containing protein</fullName>
    </recommendedName>
</protein>
<dbReference type="AlphaFoldDB" id="A0A9N9VNT6"/>
<dbReference type="InterPro" id="IPR056002">
    <property type="entry name" value="DUF7580"/>
</dbReference>
<dbReference type="PANTHER" id="PTHR46082:SF6">
    <property type="entry name" value="AAA+ ATPASE DOMAIN-CONTAINING PROTEIN-RELATED"/>
    <property type="match status" value="1"/>
</dbReference>
<evidence type="ECO:0000313" key="5">
    <source>
        <dbReference type="Proteomes" id="UP000696573"/>
    </source>
</evidence>
<dbReference type="EMBL" id="CABFNQ020000726">
    <property type="protein sequence ID" value="CAH0027155.1"/>
    <property type="molecule type" value="Genomic_DNA"/>
</dbReference>
<name>A0A9N9VNT6_9HYPO</name>
<feature type="domain" description="DUF7580" evidence="3">
    <location>
        <begin position="188"/>
        <end position="511"/>
    </location>
</feature>